<protein>
    <recommendedName>
        <fullName evidence="2">Reverse transcriptase domain-containing protein</fullName>
    </recommendedName>
</protein>
<proteinExistence type="predicted"/>
<feature type="domain" description="Reverse transcriptase" evidence="2">
    <location>
        <begin position="126"/>
        <end position="241"/>
    </location>
</feature>
<dbReference type="PANTHER" id="PTHR47027:SF20">
    <property type="entry name" value="REVERSE TRANSCRIPTASE-LIKE PROTEIN WITH RNA-DIRECTED DNA POLYMERASE DOMAIN"/>
    <property type="match status" value="1"/>
</dbReference>
<comment type="caution">
    <text evidence="3">The sequence shown here is derived from an EMBL/GenBank/DDBJ whole genome shotgun (WGS) entry which is preliminary data.</text>
</comment>
<name>A0ABQ8STZ4_PERAM</name>
<reference evidence="3 4" key="1">
    <citation type="journal article" date="2022" name="Allergy">
        <title>Genome assembly and annotation of Periplaneta americana reveal a comprehensive cockroach allergen profile.</title>
        <authorList>
            <person name="Wang L."/>
            <person name="Xiong Q."/>
            <person name="Saelim N."/>
            <person name="Wang L."/>
            <person name="Nong W."/>
            <person name="Wan A.T."/>
            <person name="Shi M."/>
            <person name="Liu X."/>
            <person name="Cao Q."/>
            <person name="Hui J.H.L."/>
            <person name="Sookrung N."/>
            <person name="Leung T.F."/>
            <person name="Tungtrongchitr A."/>
            <person name="Tsui S.K.W."/>
        </authorList>
    </citation>
    <scope>NUCLEOTIDE SEQUENCE [LARGE SCALE GENOMIC DNA]</scope>
    <source>
        <strain evidence="3">PWHHKU_190912</strain>
    </source>
</reference>
<dbReference type="PANTHER" id="PTHR47027">
    <property type="entry name" value="REVERSE TRANSCRIPTASE DOMAIN-CONTAINING PROTEIN"/>
    <property type="match status" value="1"/>
</dbReference>
<evidence type="ECO:0000259" key="2">
    <source>
        <dbReference type="Pfam" id="PF00078"/>
    </source>
</evidence>
<dbReference type="EMBL" id="JAJSOF020000021">
    <property type="protein sequence ID" value="KAJ4437668.1"/>
    <property type="molecule type" value="Genomic_DNA"/>
</dbReference>
<sequence length="314" mass="36325">MQSRLRAAGGRIAPSRGGNVPTPIPEPPIQLALANLSDVTWLRNLTANNAVSLPTGLNGTTEVFRMAGANEIYYIALLNFIHKNRNKFKLYHHKYGTKRSDFFRLEEPKCFTSTALSHDDSVPNAIIRTIYELYNHNIIKITIGSEHTEWRPINCGVRQGCPLSPLLFNIYINSIIRHWRLTIHGNIPLFRNCTLDTLLYADHQVLFATNEDELQYSMHHLNIIAQNCNMKISPNKTKIMAFQGFEQATLLDLKLALFVLPISDRGMLWNDDEMKKWCRCLIYGEKRENHEKNRNCDLVRHKYHYELFNEKSQT</sequence>
<keyword evidence="4" id="KW-1185">Reference proteome</keyword>
<dbReference type="Proteomes" id="UP001148838">
    <property type="component" value="Unassembled WGS sequence"/>
</dbReference>
<evidence type="ECO:0000256" key="1">
    <source>
        <dbReference type="SAM" id="MobiDB-lite"/>
    </source>
</evidence>
<feature type="region of interest" description="Disordered" evidence="1">
    <location>
        <begin position="1"/>
        <end position="22"/>
    </location>
</feature>
<dbReference type="Pfam" id="PF00078">
    <property type="entry name" value="RVT_1"/>
    <property type="match status" value="1"/>
</dbReference>
<evidence type="ECO:0000313" key="4">
    <source>
        <dbReference type="Proteomes" id="UP001148838"/>
    </source>
</evidence>
<gene>
    <name evidence="3" type="ORF">ANN_17813</name>
</gene>
<dbReference type="SUPFAM" id="SSF56672">
    <property type="entry name" value="DNA/RNA polymerases"/>
    <property type="match status" value="1"/>
</dbReference>
<evidence type="ECO:0000313" key="3">
    <source>
        <dbReference type="EMBL" id="KAJ4437668.1"/>
    </source>
</evidence>
<dbReference type="InterPro" id="IPR043502">
    <property type="entry name" value="DNA/RNA_pol_sf"/>
</dbReference>
<dbReference type="InterPro" id="IPR000477">
    <property type="entry name" value="RT_dom"/>
</dbReference>
<organism evidence="3 4">
    <name type="scientific">Periplaneta americana</name>
    <name type="common">American cockroach</name>
    <name type="synonym">Blatta americana</name>
    <dbReference type="NCBI Taxonomy" id="6978"/>
    <lineage>
        <taxon>Eukaryota</taxon>
        <taxon>Metazoa</taxon>
        <taxon>Ecdysozoa</taxon>
        <taxon>Arthropoda</taxon>
        <taxon>Hexapoda</taxon>
        <taxon>Insecta</taxon>
        <taxon>Pterygota</taxon>
        <taxon>Neoptera</taxon>
        <taxon>Polyneoptera</taxon>
        <taxon>Dictyoptera</taxon>
        <taxon>Blattodea</taxon>
        <taxon>Blattoidea</taxon>
        <taxon>Blattidae</taxon>
        <taxon>Blattinae</taxon>
        <taxon>Periplaneta</taxon>
    </lineage>
</organism>
<accession>A0ABQ8STZ4</accession>